<dbReference type="Gramene" id="KCW56885">
    <property type="protein sequence ID" value="KCW56885"/>
    <property type="gene ID" value="EUGRSUZ_I02556"/>
</dbReference>
<dbReference type="EMBL" id="KK198761">
    <property type="protein sequence ID" value="KCW56885.1"/>
    <property type="molecule type" value="Genomic_DNA"/>
</dbReference>
<dbReference type="FunCoup" id="A0A059ATX6">
    <property type="interactions" value="184"/>
</dbReference>
<dbReference type="InterPro" id="IPR036404">
    <property type="entry name" value="Jacalin-like_lectin_dom_sf"/>
</dbReference>
<feature type="domain" description="Jacalin-type lectin" evidence="3">
    <location>
        <begin position="13"/>
        <end position="151"/>
    </location>
</feature>
<reference evidence="4" key="1">
    <citation type="submission" date="2013-07" db="EMBL/GenBank/DDBJ databases">
        <title>The genome of Eucalyptus grandis.</title>
        <authorList>
            <person name="Schmutz J."/>
            <person name="Hayes R."/>
            <person name="Myburg A."/>
            <person name="Tuskan G."/>
            <person name="Grattapaglia D."/>
            <person name="Rokhsar D.S."/>
        </authorList>
    </citation>
    <scope>NUCLEOTIDE SEQUENCE</scope>
    <source>
        <tissue evidence="4">Leaf extractions</tissue>
    </source>
</reference>
<dbReference type="FunFam" id="2.100.10.30:FF:000001">
    <property type="entry name" value="Jacalin-related lectin 33"/>
    <property type="match status" value="2"/>
</dbReference>
<dbReference type="PANTHER" id="PTHR47293:SF68">
    <property type="entry name" value="JACALIN-RELATED LECTIN 3"/>
    <property type="match status" value="1"/>
</dbReference>
<name>A0A059ATX6_EUCGR</name>
<dbReference type="Pfam" id="PF01419">
    <property type="entry name" value="Jacalin"/>
    <property type="match status" value="3"/>
</dbReference>
<accession>A0A059ATX6</accession>
<comment type="similarity">
    <text evidence="1">Belongs to the jacalin lectin family.</text>
</comment>
<gene>
    <name evidence="4" type="ORF">EUGRSUZ_I02556</name>
</gene>
<keyword evidence="2" id="KW-0430">Lectin</keyword>
<dbReference type="SUPFAM" id="SSF51101">
    <property type="entry name" value="Mannose-binding lectins"/>
    <property type="match status" value="3"/>
</dbReference>
<dbReference type="InParanoid" id="A0A059ATX6"/>
<dbReference type="STRING" id="71139.A0A059ATX6"/>
<protein>
    <recommendedName>
        <fullName evidence="3">Jacalin-type lectin domain-containing protein</fullName>
    </recommendedName>
</protein>
<feature type="domain" description="Jacalin-type lectin" evidence="3">
    <location>
        <begin position="290"/>
        <end position="437"/>
    </location>
</feature>
<evidence type="ECO:0000256" key="1">
    <source>
        <dbReference type="ARBA" id="ARBA00006568"/>
    </source>
</evidence>
<proteinExistence type="inferred from homology"/>
<dbReference type="PROSITE" id="PS51752">
    <property type="entry name" value="JACALIN_LECTIN"/>
    <property type="match status" value="3"/>
</dbReference>
<organism evidence="4">
    <name type="scientific">Eucalyptus grandis</name>
    <name type="common">Flooded gum</name>
    <dbReference type="NCBI Taxonomy" id="71139"/>
    <lineage>
        <taxon>Eukaryota</taxon>
        <taxon>Viridiplantae</taxon>
        <taxon>Streptophyta</taxon>
        <taxon>Embryophyta</taxon>
        <taxon>Tracheophyta</taxon>
        <taxon>Spermatophyta</taxon>
        <taxon>Magnoliopsida</taxon>
        <taxon>eudicotyledons</taxon>
        <taxon>Gunneridae</taxon>
        <taxon>Pentapetalae</taxon>
        <taxon>rosids</taxon>
        <taxon>malvids</taxon>
        <taxon>Myrtales</taxon>
        <taxon>Myrtaceae</taxon>
        <taxon>Myrtoideae</taxon>
        <taxon>Eucalypteae</taxon>
        <taxon>Eucalyptus</taxon>
    </lineage>
</organism>
<feature type="non-terminal residue" evidence="4">
    <location>
        <position position="1"/>
    </location>
</feature>
<dbReference type="PANTHER" id="PTHR47293">
    <property type="entry name" value="JACALIN-RELATED LECTIN 3"/>
    <property type="match status" value="1"/>
</dbReference>
<dbReference type="AlphaFoldDB" id="A0A059ATX6"/>
<evidence type="ECO:0000259" key="3">
    <source>
        <dbReference type="PROSITE" id="PS51752"/>
    </source>
</evidence>
<dbReference type="CDD" id="cd09612">
    <property type="entry name" value="Jacalin"/>
    <property type="match status" value="2"/>
</dbReference>
<sequence length="450" mass="50127">CIVGVGSSLGLPIQSVGPYGGQRGDAYDDGRYTGVGKISVWVESVINSITIDYDQHGCMVCSFEHGRCPYGKIFTVKLDYPNEYLTSISGHISFFTGIINSLTFQTNKRLWGPIGREKGEYFSLPSEVGKVVGFFGTSGNFLESIGAQVELYSNKLYPFKSVGLFGSSNASFWDDGNKHTNVRKIIVEFEPSKGPLIQSIAFQYEEENRELWQSETHGGIHGNKLHYGRHYISHISNKQKKTIGPIGGELGRHFSCPATGGQIVGFYGWSGEHLEAIGAHFEPISHLHPIKSIGPFGGLGGCAWDDGKFNGVREIKVMHGNVIHYIMFVYDKSGERVCSVMHGGHAGEYMANITKVKLDYPREYLTSISGYKRANGDDDINNAIVQSLTFHTNKGRHGPFGKETGKYFWYPSTGTRIIGFYGRCRETLNSIGVTMYRRPFQLYMHMRKQL</sequence>
<evidence type="ECO:0000313" key="4">
    <source>
        <dbReference type="EMBL" id="KCW56885.1"/>
    </source>
</evidence>
<dbReference type="InterPro" id="IPR033734">
    <property type="entry name" value="Jacalin-like_lectin_dom_plant"/>
</dbReference>
<dbReference type="InterPro" id="IPR001229">
    <property type="entry name" value="Jacalin-like_lectin_dom"/>
</dbReference>
<evidence type="ECO:0000256" key="2">
    <source>
        <dbReference type="ARBA" id="ARBA00022734"/>
    </source>
</evidence>
<feature type="domain" description="Jacalin-type lectin" evidence="3">
    <location>
        <begin position="159"/>
        <end position="283"/>
    </location>
</feature>
<dbReference type="OMA" id="YMANITK"/>
<dbReference type="GO" id="GO:0030246">
    <property type="term" value="F:carbohydrate binding"/>
    <property type="evidence" value="ECO:0007669"/>
    <property type="project" value="UniProtKB-KW"/>
</dbReference>
<dbReference type="Gene3D" id="2.100.10.30">
    <property type="entry name" value="Jacalin-like lectin domain"/>
    <property type="match status" value="4"/>
</dbReference>
<dbReference type="SMART" id="SM00915">
    <property type="entry name" value="Jacalin"/>
    <property type="match status" value="3"/>
</dbReference>